<evidence type="ECO:0000256" key="9">
    <source>
        <dbReference type="ARBA" id="ARBA00022805"/>
    </source>
</evidence>
<proteinExistence type="inferred from homology"/>
<dbReference type="AlphaFoldDB" id="A0ABC8UDL6"/>
<dbReference type="GO" id="GO:0046930">
    <property type="term" value="C:pore complex"/>
    <property type="evidence" value="ECO:0007669"/>
    <property type="project" value="UniProtKB-KW"/>
</dbReference>
<evidence type="ECO:0000256" key="12">
    <source>
        <dbReference type="ARBA" id="ARBA00023136"/>
    </source>
</evidence>
<dbReference type="InterPro" id="IPR034575">
    <property type="entry name" value="OEP21"/>
</dbReference>
<evidence type="ECO:0000256" key="8">
    <source>
        <dbReference type="ARBA" id="ARBA00022692"/>
    </source>
</evidence>
<evidence type="ECO:0000256" key="1">
    <source>
        <dbReference type="ARBA" id="ARBA00004396"/>
    </source>
</evidence>
<evidence type="ECO:0000256" key="10">
    <source>
        <dbReference type="ARBA" id="ARBA00023065"/>
    </source>
</evidence>
<dbReference type="GO" id="GO:0009707">
    <property type="term" value="C:chloroplast outer membrane"/>
    <property type="evidence" value="ECO:0007669"/>
    <property type="project" value="UniProtKB-SubCell"/>
</dbReference>
<keyword evidence="11" id="KW-0626">Porin</keyword>
<sequence length="248" mass="28517">MCINRELIVDEQQRQGTNASLDAGVYDLKQVNGELNTGTGVPNCHYAMIRYFNPDLSASFRVGLQYDRKEKFRYIMCGKKAFPVTADGLMSFNIKGQCDVDKDLREMRLSRGAAEFTWSIFNFQKDQDVRLKVGYEVVGKRNFSKRVNVTMQDEDRYQLDTQLSFKPESVPYLQIRENNWTVNADINGRWNGAKFCAWEIAFNNVEHITRDIEGAGCFVIWGKYVSHCGRPPIGKSPAYHNRATEPRD</sequence>
<keyword evidence="6" id="KW-0150">Chloroplast</keyword>
<evidence type="ECO:0000313" key="14">
    <source>
        <dbReference type="EMBL" id="CAK9178290.1"/>
    </source>
</evidence>
<evidence type="ECO:0000313" key="15">
    <source>
        <dbReference type="Proteomes" id="UP001642360"/>
    </source>
</evidence>
<keyword evidence="8" id="KW-0812">Transmembrane</keyword>
<dbReference type="Proteomes" id="UP001642360">
    <property type="component" value="Unassembled WGS sequence"/>
</dbReference>
<comment type="function">
    <text evidence="13">Voltage-dependent rectifying anion channel that facilitates the translocation between chloroplast and cytoplasm of phosphorylated carbohydrates such as triosephosphate, 3-phosphoglycerate and inorganic phosphate (Pi) depending of ATP to triosephosphate ratio in the plastidial intermembrane space; in high triosephosphate/ATP conditions (e.g. photosynthesis), export of triosphosphate from chloroplast (outward rectifying channels), but in high ATP/triosephosphate conditions (e.g. dark phase), import of phosphosolutes (inward rectifying channels).</text>
</comment>
<keyword evidence="4" id="KW-0813">Transport</keyword>
<evidence type="ECO:0000256" key="5">
    <source>
        <dbReference type="ARBA" id="ARBA00022452"/>
    </source>
</evidence>
<comment type="caution">
    <text evidence="14">The sequence shown here is derived from an EMBL/GenBank/DDBJ whole genome shotgun (WGS) entry which is preliminary data.</text>
</comment>
<protein>
    <submittedName>
        <fullName evidence="14">Uncharacterized protein</fullName>
    </submittedName>
</protein>
<evidence type="ECO:0000256" key="6">
    <source>
        <dbReference type="ARBA" id="ARBA00022528"/>
    </source>
</evidence>
<keyword evidence="10" id="KW-0406">Ion transport</keyword>
<dbReference type="GO" id="GO:0006811">
    <property type="term" value="P:monoatomic ion transport"/>
    <property type="evidence" value="ECO:0007669"/>
    <property type="project" value="UniProtKB-KW"/>
</dbReference>
<evidence type="ECO:0000256" key="2">
    <source>
        <dbReference type="ARBA" id="ARBA00004441"/>
    </source>
</evidence>
<evidence type="ECO:0000256" key="13">
    <source>
        <dbReference type="ARBA" id="ARBA00024941"/>
    </source>
</evidence>
<dbReference type="GO" id="GO:0034426">
    <property type="term" value="C:etioplast membrane"/>
    <property type="evidence" value="ECO:0007669"/>
    <property type="project" value="UniProtKB-SubCell"/>
</dbReference>
<comment type="similarity">
    <text evidence="3">Belongs to the plastid outer envelope porin OEP21 (TC 1.B.29) family.</text>
</comment>
<dbReference type="PANTHER" id="PTHR35993:SF1">
    <property type="entry name" value="OUTER ENVELOPE PORE PROTEIN 21B, CHLOROPLASTIC"/>
    <property type="match status" value="1"/>
</dbReference>
<keyword evidence="7" id="KW-0934">Plastid</keyword>
<evidence type="ECO:0000256" key="7">
    <source>
        <dbReference type="ARBA" id="ARBA00022640"/>
    </source>
</evidence>
<evidence type="ECO:0000256" key="11">
    <source>
        <dbReference type="ARBA" id="ARBA00023114"/>
    </source>
</evidence>
<dbReference type="PANTHER" id="PTHR35993">
    <property type="entry name" value="OUTER ENVELOPE PORE PROTEIN 21B, CHLOROPLASTIC"/>
    <property type="match status" value="1"/>
</dbReference>
<dbReference type="GO" id="GO:0015288">
    <property type="term" value="F:porin activity"/>
    <property type="evidence" value="ECO:0007669"/>
    <property type="project" value="UniProtKB-KW"/>
</dbReference>
<keyword evidence="12" id="KW-0472">Membrane</keyword>
<keyword evidence="9" id="KW-1002">Plastid outer membrane</keyword>
<keyword evidence="15" id="KW-1185">Reference proteome</keyword>
<accession>A0ABC8UDL6</accession>
<gene>
    <name evidence="14" type="ORF">ILEXP_LOCUS48223</name>
</gene>
<evidence type="ECO:0000256" key="4">
    <source>
        <dbReference type="ARBA" id="ARBA00022448"/>
    </source>
</evidence>
<evidence type="ECO:0000256" key="3">
    <source>
        <dbReference type="ARBA" id="ARBA00009945"/>
    </source>
</evidence>
<name>A0ABC8UDL6_9AQUA</name>
<keyword evidence="5" id="KW-1134">Transmembrane beta strand</keyword>
<comment type="subcellular location">
    <subcellularLocation>
        <location evidence="1">Plastid</location>
        <location evidence="1">Chloroplast outer membrane</location>
        <topology evidence="1">Multi-pass membrane protein</topology>
    </subcellularLocation>
    <subcellularLocation>
        <location evidence="2">Plastid</location>
        <location evidence="2">Etioplast membrane</location>
        <topology evidence="2">Multi-pass membrane protein</topology>
    </subcellularLocation>
</comment>
<reference evidence="14 15" key="1">
    <citation type="submission" date="2024-02" db="EMBL/GenBank/DDBJ databases">
        <authorList>
            <person name="Vignale AGUSTIN F."/>
            <person name="Sosa J E."/>
            <person name="Modenutti C."/>
        </authorList>
    </citation>
    <scope>NUCLEOTIDE SEQUENCE [LARGE SCALE GENOMIC DNA]</scope>
</reference>
<dbReference type="EMBL" id="CAUOFW020007279">
    <property type="protein sequence ID" value="CAK9178290.1"/>
    <property type="molecule type" value="Genomic_DNA"/>
</dbReference>
<organism evidence="14 15">
    <name type="scientific">Ilex paraguariensis</name>
    <name type="common">yerba mate</name>
    <dbReference type="NCBI Taxonomy" id="185542"/>
    <lineage>
        <taxon>Eukaryota</taxon>
        <taxon>Viridiplantae</taxon>
        <taxon>Streptophyta</taxon>
        <taxon>Embryophyta</taxon>
        <taxon>Tracheophyta</taxon>
        <taxon>Spermatophyta</taxon>
        <taxon>Magnoliopsida</taxon>
        <taxon>eudicotyledons</taxon>
        <taxon>Gunneridae</taxon>
        <taxon>Pentapetalae</taxon>
        <taxon>asterids</taxon>
        <taxon>campanulids</taxon>
        <taxon>Aquifoliales</taxon>
        <taxon>Aquifoliaceae</taxon>
        <taxon>Ilex</taxon>
    </lineage>
</organism>